<dbReference type="NCBIfam" id="TIGR02779">
    <property type="entry name" value="NHEJ_ligase_lig"/>
    <property type="match status" value="1"/>
</dbReference>
<dbReference type="Pfam" id="PF01068">
    <property type="entry name" value="DNA_ligase_A_M"/>
    <property type="match status" value="1"/>
</dbReference>
<comment type="catalytic activity">
    <reaction evidence="4">
        <text>ATP + (deoxyribonucleotide)n-3'-hydroxyl + 5'-phospho-(deoxyribonucleotide)m = (deoxyribonucleotide)n+m + AMP + diphosphate.</text>
        <dbReference type="EC" id="6.5.1.1"/>
    </reaction>
</comment>
<evidence type="ECO:0000259" key="5">
    <source>
        <dbReference type="PROSITE" id="PS50160"/>
    </source>
</evidence>
<dbReference type="CDD" id="cd07971">
    <property type="entry name" value="OBF_DNA_ligase_LigD"/>
    <property type="match status" value="1"/>
</dbReference>
<dbReference type="GO" id="GO:0003910">
    <property type="term" value="F:DNA ligase (ATP) activity"/>
    <property type="evidence" value="ECO:0007669"/>
    <property type="project" value="UniProtKB-EC"/>
</dbReference>
<dbReference type="GO" id="GO:0006310">
    <property type="term" value="P:DNA recombination"/>
    <property type="evidence" value="ECO:0007669"/>
    <property type="project" value="InterPro"/>
</dbReference>
<proteinExistence type="inferred from homology"/>
<dbReference type="AlphaFoldDB" id="A0A4Q4Z6B0"/>
<comment type="similarity">
    <text evidence="1">Belongs to the ATP-dependent DNA ligase family.</text>
</comment>
<dbReference type="PANTHER" id="PTHR45674">
    <property type="entry name" value="DNA LIGASE 1/3 FAMILY MEMBER"/>
    <property type="match status" value="1"/>
</dbReference>
<dbReference type="CDD" id="cd07906">
    <property type="entry name" value="Adenylation_DNA_ligase_LigD_LigC"/>
    <property type="match status" value="1"/>
</dbReference>
<evidence type="ECO:0000256" key="1">
    <source>
        <dbReference type="ARBA" id="ARBA00007572"/>
    </source>
</evidence>
<dbReference type="SUPFAM" id="SSF56091">
    <property type="entry name" value="DNA ligase/mRNA capping enzyme, catalytic domain"/>
    <property type="match status" value="1"/>
</dbReference>
<accession>A0A4Q4Z6B0</accession>
<evidence type="ECO:0000256" key="4">
    <source>
        <dbReference type="ARBA" id="ARBA00034003"/>
    </source>
</evidence>
<dbReference type="Pfam" id="PF04679">
    <property type="entry name" value="DNA_ligase_A_C"/>
    <property type="match status" value="1"/>
</dbReference>
<evidence type="ECO:0000313" key="6">
    <source>
        <dbReference type="EMBL" id="RYP82621.1"/>
    </source>
</evidence>
<feature type="domain" description="ATP-dependent DNA ligase family profile" evidence="5">
    <location>
        <begin position="99"/>
        <end position="246"/>
    </location>
</feature>
<dbReference type="InterPro" id="IPR012309">
    <property type="entry name" value="DNA_ligase_ATP-dep_C"/>
</dbReference>
<keyword evidence="7" id="KW-1185">Reference proteome</keyword>
<dbReference type="GO" id="GO:0005524">
    <property type="term" value="F:ATP binding"/>
    <property type="evidence" value="ECO:0007669"/>
    <property type="project" value="InterPro"/>
</dbReference>
<dbReference type="Gene3D" id="3.30.470.30">
    <property type="entry name" value="DNA ligase/mRNA capping enzyme"/>
    <property type="match status" value="1"/>
</dbReference>
<dbReference type="PROSITE" id="PS50160">
    <property type="entry name" value="DNA_LIGASE_A3"/>
    <property type="match status" value="1"/>
</dbReference>
<protein>
    <recommendedName>
        <fullName evidence="2">DNA ligase (ATP)</fullName>
        <ecNumber evidence="2">6.5.1.1</ecNumber>
    </recommendedName>
</protein>
<dbReference type="Proteomes" id="UP000295198">
    <property type="component" value="Unassembled WGS sequence"/>
</dbReference>
<dbReference type="InterPro" id="IPR012340">
    <property type="entry name" value="NA-bd_OB-fold"/>
</dbReference>
<comment type="caution">
    <text evidence="6">The sequence shown here is derived from an EMBL/GenBank/DDBJ whole genome shotgun (WGS) entry which is preliminary data.</text>
</comment>
<evidence type="ECO:0000313" key="7">
    <source>
        <dbReference type="Proteomes" id="UP000295198"/>
    </source>
</evidence>
<dbReference type="GO" id="GO:0006281">
    <property type="term" value="P:DNA repair"/>
    <property type="evidence" value="ECO:0007669"/>
    <property type="project" value="InterPro"/>
</dbReference>
<dbReference type="SUPFAM" id="SSF50249">
    <property type="entry name" value="Nucleic acid-binding proteins"/>
    <property type="match status" value="1"/>
</dbReference>
<reference evidence="6 7" key="1">
    <citation type="submission" date="2019-01" db="EMBL/GenBank/DDBJ databases">
        <title>Nocardioides guangzhouensis sp. nov., an actinobacterium isolated from soil.</title>
        <authorList>
            <person name="Fu Y."/>
            <person name="Cai Y."/>
            <person name="Lin Z."/>
            <person name="Chen P."/>
        </authorList>
    </citation>
    <scope>NUCLEOTIDE SEQUENCE [LARGE SCALE GENOMIC DNA]</scope>
    <source>
        <strain evidence="6 7">130</strain>
    </source>
</reference>
<gene>
    <name evidence="6" type="ORF">EKO23_21280</name>
</gene>
<evidence type="ECO:0000256" key="3">
    <source>
        <dbReference type="ARBA" id="ARBA00022598"/>
    </source>
</evidence>
<sequence length="312" mass="34507">MRPMLATRGDRVPTGPEWTHEIKWDGMRIIADVRRDAGRGIRLTSRNENDVSASYPELLELPGRDLLLDGEVVVFDDGLPSFGALAERMHVRNARRATALAESRPVTYLVFDVLRLDGRDLMREPLEVRRAVLEGLELSDVWWQVPQAYDDGVTLLDATAQQGLEGVVSKRLASRYEPGQRSRSWLKFAHRRRTSWVVGGWRPETGSTSRLGAVLVGEPTPDGLLYRGRVGSGIAGKVGPLLRELLDPLAVPASPFADEVPRPDALGTQWVEPVLVVDVESLGLGTQGRLRQPSYRGLRTDLSPADLLGEEP</sequence>
<dbReference type="OrthoDB" id="9802472at2"/>
<dbReference type="InterPro" id="IPR050191">
    <property type="entry name" value="ATP-dep_DNA_ligase"/>
</dbReference>
<evidence type="ECO:0000256" key="2">
    <source>
        <dbReference type="ARBA" id="ARBA00012727"/>
    </source>
</evidence>
<dbReference type="InterPro" id="IPR014146">
    <property type="entry name" value="LigD_ligase_dom"/>
</dbReference>
<dbReference type="RefSeq" id="WP_134720493.1">
    <property type="nucleotide sequence ID" value="NZ_SDKM01000044.1"/>
</dbReference>
<dbReference type="InterPro" id="IPR012310">
    <property type="entry name" value="DNA_ligase_ATP-dep_cent"/>
</dbReference>
<keyword evidence="3 6" id="KW-0436">Ligase</keyword>
<dbReference type="Gene3D" id="3.30.1490.70">
    <property type="match status" value="1"/>
</dbReference>
<dbReference type="Gene3D" id="2.40.50.140">
    <property type="entry name" value="Nucleic acid-binding proteins"/>
    <property type="match status" value="1"/>
</dbReference>
<name>A0A4Q4Z6B0_9ACTN</name>
<dbReference type="EC" id="6.5.1.1" evidence="2"/>
<dbReference type="PANTHER" id="PTHR45674:SF4">
    <property type="entry name" value="DNA LIGASE 1"/>
    <property type="match status" value="1"/>
</dbReference>
<organism evidence="6 7">
    <name type="scientific">Nocardioides guangzhouensis</name>
    <dbReference type="NCBI Taxonomy" id="2497878"/>
    <lineage>
        <taxon>Bacteria</taxon>
        <taxon>Bacillati</taxon>
        <taxon>Actinomycetota</taxon>
        <taxon>Actinomycetes</taxon>
        <taxon>Propionibacteriales</taxon>
        <taxon>Nocardioidaceae</taxon>
        <taxon>Nocardioides</taxon>
    </lineage>
</organism>
<dbReference type="EMBL" id="SDKM01000044">
    <property type="protein sequence ID" value="RYP82621.1"/>
    <property type="molecule type" value="Genomic_DNA"/>
</dbReference>